<keyword evidence="2" id="KW-0812">Transmembrane</keyword>
<evidence type="ECO:0000313" key="4">
    <source>
        <dbReference type="EMBL" id="WOL20143.1"/>
    </source>
</evidence>
<keyword evidence="2" id="KW-0472">Membrane</keyword>
<dbReference type="EMBL" id="CP136898">
    <property type="protein sequence ID" value="WOL20143.1"/>
    <property type="molecule type" value="Genomic_DNA"/>
</dbReference>
<dbReference type="PANTHER" id="PTHR11614">
    <property type="entry name" value="PHOSPHOLIPASE-RELATED"/>
    <property type="match status" value="1"/>
</dbReference>
<dbReference type="AlphaFoldDB" id="A0AAQ3QT00"/>
<dbReference type="SUPFAM" id="SSF53474">
    <property type="entry name" value="alpha/beta-Hydrolases"/>
    <property type="match status" value="1"/>
</dbReference>
<dbReference type="InterPro" id="IPR022742">
    <property type="entry name" value="Hydrolase_4"/>
</dbReference>
<evidence type="ECO:0000256" key="1">
    <source>
        <dbReference type="SAM" id="MobiDB-lite"/>
    </source>
</evidence>
<evidence type="ECO:0000256" key="2">
    <source>
        <dbReference type="SAM" id="Phobius"/>
    </source>
</evidence>
<keyword evidence="2" id="KW-1133">Transmembrane helix</keyword>
<feature type="compositionally biased region" description="Polar residues" evidence="1">
    <location>
        <begin position="24"/>
        <end position="33"/>
    </location>
</feature>
<feature type="region of interest" description="Disordered" evidence="1">
    <location>
        <begin position="1"/>
        <end position="49"/>
    </location>
</feature>
<dbReference type="InterPro" id="IPR029058">
    <property type="entry name" value="AB_hydrolase_fold"/>
</dbReference>
<dbReference type="Gene3D" id="3.40.50.1820">
    <property type="entry name" value="alpha/beta hydrolase"/>
    <property type="match status" value="1"/>
</dbReference>
<reference evidence="4 5" key="1">
    <citation type="submission" date="2023-10" db="EMBL/GenBank/DDBJ databases">
        <title>Chromosome-scale genome assembly provides insights into flower coloration mechanisms of Canna indica.</title>
        <authorList>
            <person name="Li C."/>
        </authorList>
    </citation>
    <scope>NUCLEOTIDE SEQUENCE [LARGE SCALE GENOMIC DNA]</scope>
    <source>
        <tissue evidence="4">Flower</tissue>
    </source>
</reference>
<dbReference type="Proteomes" id="UP001327560">
    <property type="component" value="Chromosome 9"/>
</dbReference>
<protein>
    <recommendedName>
        <fullName evidence="3">Serine aminopeptidase S33 domain-containing protein</fullName>
    </recommendedName>
</protein>
<sequence length="292" mass="31721">MICIRARASAARNPRHRPEEDNGKPSTSCSSRATEMEATVKPAGPSRSLVATRGTEGRVLAVLSLLALRGVLLLLNGFLLLLLLPFQRRTAPVPVEAEEEENGGRGKAVVARRVLAIEKVREVSAEEDEVGGSVREFAMFQTARGEALFTRSWTHRSLQPRGLVVILHGLNEHSGRYDHFAKQLNGSGFKVYAMDWIGHGGSDGLHGYVHSLDHAVDDLKRFLEKAILENPGLPRFIFAHSTGAAIVLKAALDPKIEALIQGVVLTSPAVHVEPSHPLIAVNFFPAIFISVS</sequence>
<dbReference type="InterPro" id="IPR051044">
    <property type="entry name" value="MAG_DAG_Lipase"/>
</dbReference>
<gene>
    <name evidence="4" type="ORF">Cni_G28945</name>
</gene>
<dbReference type="Pfam" id="PF12146">
    <property type="entry name" value="Hydrolase_4"/>
    <property type="match status" value="1"/>
</dbReference>
<organism evidence="4 5">
    <name type="scientific">Canna indica</name>
    <name type="common">Indian-shot</name>
    <dbReference type="NCBI Taxonomy" id="4628"/>
    <lineage>
        <taxon>Eukaryota</taxon>
        <taxon>Viridiplantae</taxon>
        <taxon>Streptophyta</taxon>
        <taxon>Embryophyta</taxon>
        <taxon>Tracheophyta</taxon>
        <taxon>Spermatophyta</taxon>
        <taxon>Magnoliopsida</taxon>
        <taxon>Liliopsida</taxon>
        <taxon>Zingiberales</taxon>
        <taxon>Cannaceae</taxon>
        <taxon>Canna</taxon>
    </lineage>
</organism>
<name>A0AAQ3QT00_9LILI</name>
<accession>A0AAQ3QT00</accession>
<feature type="transmembrane region" description="Helical" evidence="2">
    <location>
        <begin position="59"/>
        <end position="84"/>
    </location>
</feature>
<evidence type="ECO:0000313" key="5">
    <source>
        <dbReference type="Proteomes" id="UP001327560"/>
    </source>
</evidence>
<feature type="domain" description="Serine aminopeptidase S33" evidence="3">
    <location>
        <begin position="159"/>
        <end position="276"/>
    </location>
</feature>
<evidence type="ECO:0000259" key="3">
    <source>
        <dbReference type="Pfam" id="PF12146"/>
    </source>
</evidence>
<keyword evidence="5" id="KW-1185">Reference proteome</keyword>
<proteinExistence type="predicted"/>